<evidence type="ECO:0000256" key="3">
    <source>
        <dbReference type="PROSITE-ProRule" id="PRU00023"/>
    </source>
</evidence>
<evidence type="ECO:0000256" key="2">
    <source>
        <dbReference type="ARBA" id="ARBA00023043"/>
    </source>
</evidence>
<keyword evidence="6" id="KW-1185">Reference proteome</keyword>
<feature type="repeat" description="ANK" evidence="3">
    <location>
        <begin position="200"/>
        <end position="232"/>
    </location>
</feature>
<dbReference type="PROSITE" id="PS50088">
    <property type="entry name" value="ANK_REPEAT"/>
    <property type="match status" value="5"/>
</dbReference>
<name>A0A1A9VKG1_GLOAU</name>
<dbReference type="SMART" id="SM00248">
    <property type="entry name" value="ANK"/>
    <property type="match status" value="5"/>
</dbReference>
<sequence>MVRYVMLDNQEGRKAFDRFIEEFLDNPFKDINERMEKGRTVLHYAAQLSDVGIVRLLIEQGANVNARDDRGETALHIAAFAGKAKNAKALIENGARLRKVMVKFSKKEREEFNKAWKEVLDNSIENINKKDTKGRTILHYAVGMPDPKKVRLLIQKGADVDAADAGKYRPLHLAVMGQRVENTKELIKAGVEVNAVERSSKFAPLHLACMVSEIKIVEELVKAGANVEQKDKFGKTPMYYARNNKEIKEVLENVKMANKQREFIERTRESTAAGVKEELKELETVDEKVL</sequence>
<dbReference type="PRINTS" id="PR01415">
    <property type="entry name" value="ANKYRIN"/>
</dbReference>
<dbReference type="PANTHER" id="PTHR24173:SF83">
    <property type="entry name" value="SOCS BOX DOMAIN-CONTAINING PROTEIN"/>
    <property type="match status" value="1"/>
</dbReference>
<dbReference type="Gene3D" id="1.25.40.20">
    <property type="entry name" value="Ankyrin repeat-containing domain"/>
    <property type="match status" value="2"/>
</dbReference>
<dbReference type="AlphaFoldDB" id="A0A1A9VKG1"/>
<feature type="coiled-coil region" evidence="4">
    <location>
        <begin position="240"/>
        <end position="267"/>
    </location>
</feature>
<accession>A0A1A9VKG1</accession>
<keyword evidence="1" id="KW-0677">Repeat</keyword>
<dbReference type="InterPro" id="IPR002110">
    <property type="entry name" value="Ankyrin_rpt"/>
</dbReference>
<dbReference type="PANTHER" id="PTHR24173">
    <property type="entry name" value="ANKYRIN REPEAT CONTAINING"/>
    <property type="match status" value="1"/>
</dbReference>
<dbReference type="Pfam" id="PF12796">
    <property type="entry name" value="Ank_2"/>
    <property type="match status" value="2"/>
</dbReference>
<evidence type="ECO:0000256" key="1">
    <source>
        <dbReference type="ARBA" id="ARBA00022737"/>
    </source>
</evidence>
<feature type="repeat" description="ANK" evidence="3">
    <location>
        <begin position="70"/>
        <end position="97"/>
    </location>
</feature>
<feature type="repeat" description="ANK" evidence="3">
    <location>
        <begin position="133"/>
        <end position="165"/>
    </location>
</feature>
<organism evidence="5 6">
    <name type="scientific">Glossina austeni</name>
    <name type="common">Savannah tsetse fly</name>
    <dbReference type="NCBI Taxonomy" id="7395"/>
    <lineage>
        <taxon>Eukaryota</taxon>
        <taxon>Metazoa</taxon>
        <taxon>Ecdysozoa</taxon>
        <taxon>Arthropoda</taxon>
        <taxon>Hexapoda</taxon>
        <taxon>Insecta</taxon>
        <taxon>Pterygota</taxon>
        <taxon>Neoptera</taxon>
        <taxon>Endopterygota</taxon>
        <taxon>Diptera</taxon>
        <taxon>Brachycera</taxon>
        <taxon>Muscomorpha</taxon>
        <taxon>Hippoboscoidea</taxon>
        <taxon>Glossinidae</taxon>
        <taxon>Glossina</taxon>
    </lineage>
</organism>
<dbReference type="InterPro" id="IPR036770">
    <property type="entry name" value="Ankyrin_rpt-contain_sf"/>
</dbReference>
<evidence type="ECO:0000313" key="6">
    <source>
        <dbReference type="Proteomes" id="UP000078200"/>
    </source>
</evidence>
<dbReference type="Pfam" id="PF00023">
    <property type="entry name" value="Ank"/>
    <property type="match status" value="1"/>
</dbReference>
<feature type="repeat" description="ANK" evidence="3">
    <location>
        <begin position="37"/>
        <end position="69"/>
    </location>
</feature>
<reference evidence="5" key="1">
    <citation type="submission" date="2020-05" db="UniProtKB">
        <authorList>
            <consortium name="EnsemblMetazoa"/>
        </authorList>
    </citation>
    <scope>IDENTIFICATION</scope>
    <source>
        <strain evidence="5">TTRI</strain>
    </source>
</reference>
<evidence type="ECO:0000256" key="4">
    <source>
        <dbReference type="SAM" id="Coils"/>
    </source>
</evidence>
<proteinExistence type="predicted"/>
<protein>
    <submittedName>
        <fullName evidence="5">ANK_REP_REGION domain-containing protein</fullName>
    </submittedName>
</protein>
<dbReference type="SUPFAM" id="SSF48403">
    <property type="entry name" value="Ankyrin repeat"/>
    <property type="match status" value="1"/>
</dbReference>
<dbReference type="PROSITE" id="PS50297">
    <property type="entry name" value="ANK_REP_REGION"/>
    <property type="match status" value="4"/>
</dbReference>
<evidence type="ECO:0000313" key="5">
    <source>
        <dbReference type="EnsemblMetazoa" id="GAUT039762-PA"/>
    </source>
</evidence>
<keyword evidence="4" id="KW-0175">Coiled coil</keyword>
<keyword evidence="2 3" id="KW-0040">ANK repeat</keyword>
<dbReference type="VEuPathDB" id="VectorBase:GAUT039762"/>
<dbReference type="STRING" id="7395.A0A1A9VKG1"/>
<dbReference type="EnsemblMetazoa" id="GAUT039762-RA">
    <property type="protein sequence ID" value="GAUT039762-PA"/>
    <property type="gene ID" value="GAUT039762"/>
</dbReference>
<dbReference type="Proteomes" id="UP000078200">
    <property type="component" value="Unassembled WGS sequence"/>
</dbReference>
<feature type="repeat" description="ANK" evidence="3">
    <location>
        <begin position="166"/>
        <end position="198"/>
    </location>
</feature>